<gene>
    <name evidence="2" type="ORF">Ocin01_12655</name>
</gene>
<proteinExistence type="predicted"/>
<organism evidence="2 3">
    <name type="scientific">Orchesella cincta</name>
    <name type="common">Springtail</name>
    <name type="synonym">Podura cincta</name>
    <dbReference type="NCBI Taxonomy" id="48709"/>
    <lineage>
        <taxon>Eukaryota</taxon>
        <taxon>Metazoa</taxon>
        <taxon>Ecdysozoa</taxon>
        <taxon>Arthropoda</taxon>
        <taxon>Hexapoda</taxon>
        <taxon>Collembola</taxon>
        <taxon>Entomobryomorpha</taxon>
        <taxon>Entomobryoidea</taxon>
        <taxon>Orchesellidae</taxon>
        <taxon>Orchesellinae</taxon>
        <taxon>Orchesella</taxon>
    </lineage>
</organism>
<protein>
    <submittedName>
        <fullName evidence="2">Uncharacterized protein</fullName>
    </submittedName>
</protein>
<dbReference type="EMBL" id="LJIJ01000870">
    <property type="protein sequence ID" value="ODM94024.1"/>
    <property type="molecule type" value="Genomic_DNA"/>
</dbReference>
<feature type="region of interest" description="Disordered" evidence="1">
    <location>
        <begin position="115"/>
        <end position="141"/>
    </location>
</feature>
<keyword evidence="3" id="KW-1185">Reference proteome</keyword>
<evidence type="ECO:0000256" key="1">
    <source>
        <dbReference type="SAM" id="MobiDB-lite"/>
    </source>
</evidence>
<dbReference type="Proteomes" id="UP000094527">
    <property type="component" value="Unassembled WGS sequence"/>
</dbReference>
<sequence>MPGITGETKLKTFETGGKSSWPLPPSSVFKCRPATPFIEPILFYLDHNLSPLPCHTGVLVVGDMVPETEEQNIANIEEVEISNYLNLKGRRASVQSMEAMRDQGHEGKHVSWVVDTDEDETPKPTEHKDSKKKNIQRSTSQIVKFRKWSPFQKDRGQSWKLFY</sequence>
<dbReference type="AlphaFoldDB" id="A0A1D2MMH3"/>
<evidence type="ECO:0000313" key="2">
    <source>
        <dbReference type="EMBL" id="ODM94024.1"/>
    </source>
</evidence>
<accession>A0A1D2MMH3</accession>
<reference evidence="2 3" key="1">
    <citation type="journal article" date="2016" name="Genome Biol. Evol.">
        <title>Gene Family Evolution Reflects Adaptation to Soil Environmental Stressors in the Genome of the Collembolan Orchesella cincta.</title>
        <authorList>
            <person name="Faddeeva-Vakhrusheva A."/>
            <person name="Derks M.F."/>
            <person name="Anvar S.Y."/>
            <person name="Agamennone V."/>
            <person name="Suring W."/>
            <person name="Smit S."/>
            <person name="van Straalen N.M."/>
            <person name="Roelofs D."/>
        </authorList>
    </citation>
    <scope>NUCLEOTIDE SEQUENCE [LARGE SCALE GENOMIC DNA]</scope>
    <source>
        <tissue evidence="2">Mixed pool</tissue>
    </source>
</reference>
<name>A0A1D2MMH3_ORCCI</name>
<evidence type="ECO:0000313" key="3">
    <source>
        <dbReference type="Proteomes" id="UP000094527"/>
    </source>
</evidence>
<comment type="caution">
    <text evidence="2">The sequence shown here is derived from an EMBL/GenBank/DDBJ whole genome shotgun (WGS) entry which is preliminary data.</text>
</comment>